<dbReference type="SUPFAM" id="SSF46894">
    <property type="entry name" value="C-terminal effector domain of the bipartite response regulators"/>
    <property type="match status" value="1"/>
</dbReference>
<protein>
    <submittedName>
        <fullName evidence="11">Response regulator transcription factor</fullName>
    </submittedName>
</protein>
<evidence type="ECO:0000256" key="5">
    <source>
        <dbReference type="ARBA" id="ARBA00023125"/>
    </source>
</evidence>
<dbReference type="Gene3D" id="6.10.250.690">
    <property type="match status" value="1"/>
</dbReference>
<keyword evidence="3" id="KW-0902">Two-component regulatory system</keyword>
<dbReference type="InterPro" id="IPR001867">
    <property type="entry name" value="OmpR/PhoB-type_DNA-bd"/>
</dbReference>
<evidence type="ECO:0000256" key="4">
    <source>
        <dbReference type="ARBA" id="ARBA00023015"/>
    </source>
</evidence>
<evidence type="ECO:0000256" key="2">
    <source>
        <dbReference type="ARBA" id="ARBA00022553"/>
    </source>
</evidence>
<keyword evidence="12" id="KW-1185">Reference proteome</keyword>
<name>A0A9X4QL50_9BACL</name>
<dbReference type="RefSeq" id="WP_277565165.1">
    <property type="nucleotide sequence ID" value="NZ_JAPDHZ010000002.1"/>
</dbReference>
<dbReference type="FunFam" id="3.40.50.2300:FF:000001">
    <property type="entry name" value="DNA-binding response regulator PhoB"/>
    <property type="match status" value="1"/>
</dbReference>
<keyword evidence="2 7" id="KW-0597">Phosphoprotein</keyword>
<dbReference type="GO" id="GO:0006355">
    <property type="term" value="P:regulation of DNA-templated transcription"/>
    <property type="evidence" value="ECO:0007669"/>
    <property type="project" value="InterPro"/>
</dbReference>
<dbReference type="FunFam" id="1.10.10.10:FF:000018">
    <property type="entry name" value="DNA-binding response regulator ResD"/>
    <property type="match status" value="1"/>
</dbReference>
<dbReference type="PANTHER" id="PTHR48111">
    <property type="entry name" value="REGULATOR OF RPOS"/>
    <property type="match status" value="1"/>
</dbReference>
<dbReference type="Pfam" id="PF00486">
    <property type="entry name" value="Trans_reg_C"/>
    <property type="match status" value="1"/>
</dbReference>
<keyword evidence="6" id="KW-0804">Transcription</keyword>
<evidence type="ECO:0000256" key="8">
    <source>
        <dbReference type="PROSITE-ProRule" id="PRU01091"/>
    </source>
</evidence>
<comment type="caution">
    <text evidence="11">The sequence shown here is derived from an EMBL/GenBank/DDBJ whole genome shotgun (WGS) entry which is preliminary data.</text>
</comment>
<dbReference type="GO" id="GO:0000976">
    <property type="term" value="F:transcription cis-regulatory region binding"/>
    <property type="evidence" value="ECO:0007669"/>
    <property type="project" value="TreeGrafter"/>
</dbReference>
<dbReference type="EMBL" id="JAPDHZ010000002">
    <property type="protein sequence ID" value="MDG0790145.1"/>
    <property type="molecule type" value="Genomic_DNA"/>
</dbReference>
<dbReference type="InterPro" id="IPR001789">
    <property type="entry name" value="Sig_transdc_resp-reg_receiver"/>
</dbReference>
<dbReference type="Pfam" id="PF00072">
    <property type="entry name" value="Response_reg"/>
    <property type="match status" value="1"/>
</dbReference>
<dbReference type="PANTHER" id="PTHR48111:SF1">
    <property type="entry name" value="TWO-COMPONENT RESPONSE REGULATOR ORR33"/>
    <property type="match status" value="1"/>
</dbReference>
<dbReference type="InterPro" id="IPR016032">
    <property type="entry name" value="Sig_transdc_resp-reg_C-effctor"/>
</dbReference>
<gene>
    <name evidence="11" type="ORF">OMP38_04220</name>
</gene>
<evidence type="ECO:0000313" key="12">
    <source>
        <dbReference type="Proteomes" id="UP001153387"/>
    </source>
</evidence>
<dbReference type="SMART" id="SM00862">
    <property type="entry name" value="Trans_reg_C"/>
    <property type="match status" value="1"/>
</dbReference>
<evidence type="ECO:0000256" key="6">
    <source>
        <dbReference type="ARBA" id="ARBA00023163"/>
    </source>
</evidence>
<comment type="subcellular location">
    <subcellularLocation>
        <location evidence="1">Cytoplasm</location>
    </subcellularLocation>
</comment>
<dbReference type="PROSITE" id="PS51755">
    <property type="entry name" value="OMPR_PHOB"/>
    <property type="match status" value="1"/>
</dbReference>
<dbReference type="Proteomes" id="UP001153387">
    <property type="component" value="Unassembled WGS sequence"/>
</dbReference>
<dbReference type="GO" id="GO:0000156">
    <property type="term" value="F:phosphorelay response regulator activity"/>
    <property type="evidence" value="ECO:0007669"/>
    <property type="project" value="TreeGrafter"/>
</dbReference>
<organism evidence="11 12">
    <name type="scientific">Cohnella ginsengisoli</name>
    <dbReference type="NCBI Taxonomy" id="425004"/>
    <lineage>
        <taxon>Bacteria</taxon>
        <taxon>Bacillati</taxon>
        <taxon>Bacillota</taxon>
        <taxon>Bacilli</taxon>
        <taxon>Bacillales</taxon>
        <taxon>Paenibacillaceae</taxon>
        <taxon>Cohnella</taxon>
    </lineage>
</organism>
<dbReference type="InterPro" id="IPR011006">
    <property type="entry name" value="CheY-like_superfamily"/>
</dbReference>
<keyword evidence="4" id="KW-0805">Transcription regulation</keyword>
<evidence type="ECO:0000256" key="3">
    <source>
        <dbReference type="ARBA" id="ARBA00023012"/>
    </source>
</evidence>
<dbReference type="Gene3D" id="3.40.50.2300">
    <property type="match status" value="1"/>
</dbReference>
<feature type="DNA-binding region" description="OmpR/PhoB-type" evidence="8">
    <location>
        <begin position="126"/>
        <end position="223"/>
    </location>
</feature>
<accession>A0A9X4QL50</accession>
<dbReference type="InterPro" id="IPR039420">
    <property type="entry name" value="WalR-like"/>
</dbReference>
<dbReference type="AlphaFoldDB" id="A0A9X4QL50"/>
<dbReference type="SUPFAM" id="SSF52172">
    <property type="entry name" value="CheY-like"/>
    <property type="match status" value="1"/>
</dbReference>
<feature type="modified residue" description="4-aspartylphosphate" evidence="7">
    <location>
        <position position="53"/>
    </location>
</feature>
<dbReference type="SMART" id="SM00448">
    <property type="entry name" value="REC"/>
    <property type="match status" value="1"/>
</dbReference>
<sequence>MSAQILVIEDDPYISELIGLYLKREGFGYDVAGDGEDGWDLFSAGPPDLVILDLMLPGLDGWAVCRKIRAERSTPIIILTGKGESYDKLKGFELGADDYLVKPFDPKELMARVRAVLRRTMPGFAREPIRIPDLTIDLDRYIVECCGSELTLPPKEMELLHLLASIPGRVFTRDQLLDRVWGYEFDGDPRTVDVHIKRIREKIGMTEHYRIETIRGVGYKFEVSGA</sequence>
<reference evidence="11 12" key="1">
    <citation type="submission" date="2022-10" db="EMBL/GenBank/DDBJ databases">
        <title>Comparative genomic analysis of Cohnella hashimotonis sp. nov., isolated from the International Space Station.</title>
        <authorList>
            <person name="Simpson A."/>
            <person name="Venkateswaran K."/>
        </authorList>
    </citation>
    <scope>NUCLEOTIDE SEQUENCE [LARGE SCALE GENOMIC DNA]</scope>
    <source>
        <strain evidence="11 12">DSM 18997</strain>
    </source>
</reference>
<evidence type="ECO:0000256" key="7">
    <source>
        <dbReference type="PROSITE-ProRule" id="PRU00169"/>
    </source>
</evidence>
<dbReference type="InterPro" id="IPR036388">
    <property type="entry name" value="WH-like_DNA-bd_sf"/>
</dbReference>
<feature type="domain" description="Response regulatory" evidence="9">
    <location>
        <begin position="4"/>
        <end position="117"/>
    </location>
</feature>
<evidence type="ECO:0000313" key="11">
    <source>
        <dbReference type="EMBL" id="MDG0790145.1"/>
    </source>
</evidence>
<dbReference type="GO" id="GO:0005829">
    <property type="term" value="C:cytosol"/>
    <property type="evidence" value="ECO:0007669"/>
    <property type="project" value="TreeGrafter"/>
</dbReference>
<dbReference type="Gene3D" id="1.10.10.10">
    <property type="entry name" value="Winged helix-like DNA-binding domain superfamily/Winged helix DNA-binding domain"/>
    <property type="match status" value="1"/>
</dbReference>
<keyword evidence="5 8" id="KW-0238">DNA-binding</keyword>
<dbReference type="GO" id="GO:0032993">
    <property type="term" value="C:protein-DNA complex"/>
    <property type="evidence" value="ECO:0007669"/>
    <property type="project" value="TreeGrafter"/>
</dbReference>
<dbReference type="PROSITE" id="PS50110">
    <property type="entry name" value="RESPONSE_REGULATORY"/>
    <property type="match status" value="1"/>
</dbReference>
<evidence type="ECO:0000256" key="1">
    <source>
        <dbReference type="ARBA" id="ARBA00004496"/>
    </source>
</evidence>
<proteinExistence type="predicted"/>
<feature type="domain" description="OmpR/PhoB-type" evidence="10">
    <location>
        <begin position="126"/>
        <end position="223"/>
    </location>
</feature>
<evidence type="ECO:0000259" key="9">
    <source>
        <dbReference type="PROSITE" id="PS50110"/>
    </source>
</evidence>
<evidence type="ECO:0000259" key="10">
    <source>
        <dbReference type="PROSITE" id="PS51755"/>
    </source>
</evidence>
<dbReference type="CDD" id="cd00383">
    <property type="entry name" value="trans_reg_C"/>
    <property type="match status" value="1"/>
</dbReference>